<dbReference type="Gene3D" id="3.30.750.24">
    <property type="entry name" value="STAS domain"/>
    <property type="match status" value="1"/>
</dbReference>
<dbReference type="InterPro" id="IPR002645">
    <property type="entry name" value="STAS_dom"/>
</dbReference>
<evidence type="ECO:0000259" key="3">
    <source>
        <dbReference type="PROSITE" id="PS50801"/>
    </source>
</evidence>
<reference evidence="4 5" key="1">
    <citation type="submission" date="2018-05" db="EMBL/GenBank/DDBJ databases">
        <title>Rhodohalobacter halophilus gen. nov., sp. nov., a moderately halophilic member of the family Balneolaceae.</title>
        <authorList>
            <person name="Liu Z.-W."/>
        </authorList>
    </citation>
    <scope>NUCLEOTIDE SEQUENCE [LARGE SCALE GENOMIC DNA]</scope>
    <source>
        <strain evidence="4 5">8A47</strain>
    </source>
</reference>
<dbReference type="Proteomes" id="UP000245533">
    <property type="component" value="Unassembled WGS sequence"/>
</dbReference>
<keyword evidence="5" id="KW-1185">Reference proteome</keyword>
<dbReference type="InterPro" id="IPR003658">
    <property type="entry name" value="Anti-sigma_ant"/>
</dbReference>
<proteinExistence type="inferred from homology"/>
<sequence>MKYSVSERYNTVILTLKGNVMGGPAATAFHDEIKSLIEKDKTNVVGDLSKVKFMNSSGLGVLITSLTTLRKAGGDLKICGASDRIESLLMVTKLITVFDHYKNVDEAVAAYQD</sequence>
<organism evidence="4 5">
    <name type="scientific">Rhodohalobacter mucosus</name>
    <dbReference type="NCBI Taxonomy" id="2079485"/>
    <lineage>
        <taxon>Bacteria</taxon>
        <taxon>Pseudomonadati</taxon>
        <taxon>Balneolota</taxon>
        <taxon>Balneolia</taxon>
        <taxon>Balneolales</taxon>
        <taxon>Balneolaceae</taxon>
        <taxon>Rhodohalobacter</taxon>
    </lineage>
</organism>
<dbReference type="PROSITE" id="PS50801">
    <property type="entry name" value="STAS"/>
    <property type="match status" value="1"/>
</dbReference>
<dbReference type="Pfam" id="PF01740">
    <property type="entry name" value="STAS"/>
    <property type="match status" value="1"/>
</dbReference>
<dbReference type="GO" id="GO:0043856">
    <property type="term" value="F:anti-sigma factor antagonist activity"/>
    <property type="evidence" value="ECO:0007669"/>
    <property type="project" value="InterPro"/>
</dbReference>
<feature type="domain" description="STAS" evidence="3">
    <location>
        <begin position="25"/>
        <end position="111"/>
    </location>
</feature>
<evidence type="ECO:0000313" key="4">
    <source>
        <dbReference type="EMBL" id="PWN05783.1"/>
    </source>
</evidence>
<evidence type="ECO:0000313" key="5">
    <source>
        <dbReference type="Proteomes" id="UP000245533"/>
    </source>
</evidence>
<dbReference type="CDD" id="cd07043">
    <property type="entry name" value="STAS_anti-anti-sigma_factors"/>
    <property type="match status" value="1"/>
</dbReference>
<dbReference type="PANTHER" id="PTHR33495">
    <property type="entry name" value="ANTI-SIGMA FACTOR ANTAGONIST TM_1081-RELATED-RELATED"/>
    <property type="match status" value="1"/>
</dbReference>
<dbReference type="EMBL" id="QGGB01000008">
    <property type="protein sequence ID" value="PWN05783.1"/>
    <property type="molecule type" value="Genomic_DNA"/>
</dbReference>
<comment type="similarity">
    <text evidence="1 2">Belongs to the anti-sigma-factor antagonist family.</text>
</comment>
<dbReference type="SUPFAM" id="SSF52091">
    <property type="entry name" value="SpoIIaa-like"/>
    <property type="match status" value="1"/>
</dbReference>
<name>A0A316TMF8_9BACT</name>
<dbReference type="RefSeq" id="WP_109647225.1">
    <property type="nucleotide sequence ID" value="NZ_QGGB01000008.1"/>
</dbReference>
<protein>
    <recommendedName>
        <fullName evidence="2">Anti-sigma factor antagonist</fullName>
    </recommendedName>
</protein>
<dbReference type="NCBIfam" id="TIGR00377">
    <property type="entry name" value="ant_ant_sig"/>
    <property type="match status" value="1"/>
</dbReference>
<comment type="caution">
    <text evidence="4">The sequence shown here is derived from an EMBL/GenBank/DDBJ whole genome shotgun (WGS) entry which is preliminary data.</text>
</comment>
<dbReference type="InterPro" id="IPR036513">
    <property type="entry name" value="STAS_dom_sf"/>
</dbReference>
<dbReference type="AlphaFoldDB" id="A0A316TMF8"/>
<accession>A0A316TMF8</accession>
<gene>
    <name evidence="4" type="ORF">DDZ15_11340</name>
</gene>
<evidence type="ECO:0000256" key="1">
    <source>
        <dbReference type="ARBA" id="ARBA00009013"/>
    </source>
</evidence>
<evidence type="ECO:0000256" key="2">
    <source>
        <dbReference type="RuleBase" id="RU003749"/>
    </source>
</evidence>
<dbReference type="OrthoDB" id="962463at2"/>
<dbReference type="PANTHER" id="PTHR33495:SF2">
    <property type="entry name" value="ANTI-SIGMA FACTOR ANTAGONIST TM_1081-RELATED"/>
    <property type="match status" value="1"/>
</dbReference>